<dbReference type="OrthoDB" id="9908440at2"/>
<reference evidence="1 2" key="1">
    <citation type="journal article" date="2011" name="Stand. Genomic Sci.">
        <title>Non-contiguous finished genome sequence of Bacteroides coprosuis type strain (PC139).</title>
        <authorList>
            <person name="Land M."/>
            <person name="Held B."/>
            <person name="Gronow S."/>
            <person name="Abt B."/>
            <person name="Lucas S."/>
            <person name="Del Rio T.G."/>
            <person name="Nolan M."/>
            <person name="Tice H."/>
            <person name="Cheng J.F."/>
            <person name="Pitluck S."/>
            <person name="Liolios K."/>
            <person name="Pagani I."/>
            <person name="Ivanova N."/>
            <person name="Mavromatis K."/>
            <person name="Mikhailova N."/>
            <person name="Pati A."/>
            <person name="Tapia R."/>
            <person name="Han C."/>
            <person name="Goodwin L."/>
            <person name="Chen A."/>
            <person name="Palaniappan K."/>
            <person name="Hauser L."/>
            <person name="Brambilla E.M."/>
            <person name="Rohde M."/>
            <person name="Goker M."/>
            <person name="Detter J.C."/>
            <person name="Woyke T."/>
            <person name="Bristow J."/>
            <person name="Eisen J.A."/>
            <person name="Markowitz V."/>
            <person name="Hugenholtz P."/>
            <person name="Kyrpides N.C."/>
            <person name="Klenk H.P."/>
            <person name="Lapidus A."/>
        </authorList>
    </citation>
    <scope>NUCLEOTIDE SEQUENCE</scope>
    <source>
        <strain evidence="1 2">DSM 18011</strain>
    </source>
</reference>
<dbReference type="EMBL" id="CM001167">
    <property type="protein sequence ID" value="EGJ71671.1"/>
    <property type="molecule type" value="Genomic_DNA"/>
</dbReference>
<sequence length="123" mass="14344">MEKVFNFKSNAHKLNMGGYNKNHAREFNFKKQADDKLTVELSAIDDEFSFEEVKNRILSSTVQEFELTEKKPREVIYESVEPLFSFGDKDNHSKIRIKFDKKGLINEVVVEPTYLVSCTYLKA</sequence>
<proteinExistence type="predicted"/>
<dbReference type="HOGENOM" id="CLU_2010654_0_0_10"/>
<accession>F3ZPT4</accession>
<organism evidence="1 2">
    <name type="scientific">Bacteroides coprosuis DSM 18011</name>
    <dbReference type="NCBI Taxonomy" id="679937"/>
    <lineage>
        <taxon>Bacteria</taxon>
        <taxon>Pseudomonadati</taxon>
        <taxon>Bacteroidota</taxon>
        <taxon>Bacteroidia</taxon>
        <taxon>Bacteroidales</taxon>
        <taxon>Bacteroidaceae</taxon>
        <taxon>Bacteroides</taxon>
    </lineage>
</organism>
<dbReference type="AlphaFoldDB" id="F3ZPT4"/>
<name>F3ZPT4_9BACE</name>
<dbReference type="Proteomes" id="UP000018439">
    <property type="component" value="Chromosome"/>
</dbReference>
<gene>
    <name evidence="1" type="ORF">Bcop_1476</name>
</gene>
<keyword evidence="2" id="KW-1185">Reference proteome</keyword>
<evidence type="ECO:0000313" key="2">
    <source>
        <dbReference type="Proteomes" id="UP000018439"/>
    </source>
</evidence>
<protein>
    <submittedName>
        <fullName evidence="1">Uncharacterized protein</fullName>
    </submittedName>
</protein>
<evidence type="ECO:0000313" key="1">
    <source>
        <dbReference type="EMBL" id="EGJ71671.1"/>
    </source>
</evidence>